<dbReference type="EMBL" id="CZBF01000007">
    <property type="protein sequence ID" value="CUQ21900.1"/>
    <property type="molecule type" value="Genomic_DNA"/>
</dbReference>
<name>A0A174JTC8_BACUN</name>
<dbReference type="Proteomes" id="UP000095419">
    <property type="component" value="Unassembled WGS sequence"/>
</dbReference>
<dbReference type="Proteomes" id="UP000095788">
    <property type="component" value="Unassembled WGS sequence"/>
</dbReference>
<dbReference type="EMBL" id="CYZF01000008">
    <property type="protein sequence ID" value="CUP01446.1"/>
    <property type="molecule type" value="Genomic_DNA"/>
</dbReference>
<accession>A0A174JTC8</accession>
<reference evidence="3 4" key="1">
    <citation type="submission" date="2015-09" db="EMBL/GenBank/DDBJ databases">
        <authorList>
            <consortium name="Pathogen Informatics"/>
        </authorList>
    </citation>
    <scope>NUCLEOTIDE SEQUENCE [LARGE SCALE GENOMIC DNA]</scope>
    <source>
        <strain evidence="1 3">2789STDY5608791</strain>
        <strain evidence="2 4">2789STDY5834942</strain>
    </source>
</reference>
<dbReference type="AlphaFoldDB" id="A0A174JTC8"/>
<evidence type="ECO:0000313" key="3">
    <source>
        <dbReference type="Proteomes" id="UP000095419"/>
    </source>
</evidence>
<evidence type="ECO:0000313" key="2">
    <source>
        <dbReference type="EMBL" id="CUQ21900.1"/>
    </source>
</evidence>
<gene>
    <name evidence="1" type="ORF">ERS417307_02966</name>
    <name evidence="2" type="ORF">ERS852554_03448</name>
</gene>
<organism evidence="1 3">
    <name type="scientific">Bacteroides uniformis</name>
    <dbReference type="NCBI Taxonomy" id="820"/>
    <lineage>
        <taxon>Bacteria</taxon>
        <taxon>Pseudomonadati</taxon>
        <taxon>Bacteroidota</taxon>
        <taxon>Bacteroidia</taxon>
        <taxon>Bacteroidales</taxon>
        <taxon>Bacteroidaceae</taxon>
        <taxon>Bacteroides</taxon>
    </lineage>
</organism>
<protein>
    <submittedName>
        <fullName evidence="1">Uncharacterized protein</fullName>
    </submittedName>
</protein>
<sequence>MGIHVVQYIEKAVRSDVFRTKELVIQLRILFTDNLGQVIVVLLADVCFIPYIHDLIHFGDELLHELQVLVQVYTGLH</sequence>
<evidence type="ECO:0000313" key="4">
    <source>
        <dbReference type="Proteomes" id="UP000095788"/>
    </source>
</evidence>
<evidence type="ECO:0000313" key="1">
    <source>
        <dbReference type="EMBL" id="CUP01446.1"/>
    </source>
</evidence>
<proteinExistence type="predicted"/>